<feature type="domain" description="PPM-type phosphatase" evidence="1">
    <location>
        <begin position="3"/>
        <end position="241"/>
    </location>
</feature>
<dbReference type="InterPro" id="IPR001932">
    <property type="entry name" value="PPM-type_phosphatase-like_dom"/>
</dbReference>
<dbReference type="NCBIfam" id="NF033484">
    <property type="entry name" value="Stp1_PP2C_phos"/>
    <property type="match status" value="1"/>
</dbReference>
<dbReference type="Gene3D" id="3.60.40.10">
    <property type="entry name" value="PPM-type phosphatase domain"/>
    <property type="match status" value="1"/>
</dbReference>
<comment type="caution">
    <text evidence="2">The sequence shown here is derived from an EMBL/GenBank/DDBJ whole genome shotgun (WGS) entry which is preliminary data.</text>
</comment>
<dbReference type="AlphaFoldDB" id="A0A1U7NGS8"/>
<organism evidence="2 3">
    <name type="scientific">Ileibacterium valens</name>
    <dbReference type="NCBI Taxonomy" id="1862668"/>
    <lineage>
        <taxon>Bacteria</taxon>
        <taxon>Bacillati</taxon>
        <taxon>Bacillota</taxon>
        <taxon>Erysipelotrichia</taxon>
        <taxon>Erysipelotrichales</taxon>
        <taxon>Erysipelotrichaceae</taxon>
        <taxon>Ileibacterium</taxon>
    </lineage>
</organism>
<protein>
    <submittedName>
        <fullName evidence="2">Serine/threonine protein phosphatase</fullName>
    </submittedName>
</protein>
<dbReference type="GO" id="GO:0004722">
    <property type="term" value="F:protein serine/threonine phosphatase activity"/>
    <property type="evidence" value="ECO:0007669"/>
    <property type="project" value="InterPro"/>
</dbReference>
<dbReference type="InterPro" id="IPR015655">
    <property type="entry name" value="PP2C"/>
</dbReference>
<dbReference type="OrthoDB" id="9801841at2"/>
<dbReference type="SMART" id="SM00332">
    <property type="entry name" value="PP2Cc"/>
    <property type="match status" value="1"/>
</dbReference>
<dbReference type="Proteomes" id="UP000186341">
    <property type="component" value="Unassembled WGS sequence"/>
</dbReference>
<sequence length="244" mass="26838">MKSFGLSDIGLSRQVNEDSFLITENPNGDLLVAVCDGIGGSAAGEVASNLAVTLLGDQFQEAEPFKKDYEVDEWLRLALNRANDQIFAKSMWSKKNRGMGTTAVGAVITSIGTYIFNVGDSRLYALYEDGLIQMSEDHSVIQSLINQQKITPEEAIHHKKRNTLTNALGVWRVFRIDVNKIKSDYRMLLICSDGLSGYVEDGKIESILSLKAPLEEKTQILIDLANKAGGHDNCTVILVDRNDG</sequence>
<evidence type="ECO:0000259" key="1">
    <source>
        <dbReference type="PROSITE" id="PS51746"/>
    </source>
</evidence>
<dbReference type="PROSITE" id="PS51746">
    <property type="entry name" value="PPM_2"/>
    <property type="match status" value="1"/>
</dbReference>
<gene>
    <name evidence="2" type="ORF">BO222_04835</name>
</gene>
<keyword evidence="3" id="KW-1185">Reference proteome</keyword>
<reference evidence="2 3" key="1">
    <citation type="submission" date="2016-11" db="EMBL/GenBank/DDBJ databases">
        <title>Description of two novel members of the family Erysipelotrichaceae: Ileibacterium lipovorans gen. nov., sp. nov. and Dubosiella newyorkensis, gen. nov., sp. nov.</title>
        <authorList>
            <person name="Cox L.M."/>
            <person name="Sohn J."/>
            <person name="Tyrrell K.L."/>
            <person name="Citron D.M."/>
            <person name="Lawson P.A."/>
            <person name="Patel N.B."/>
            <person name="Iizumi T."/>
            <person name="Perez-Perez G.I."/>
            <person name="Goldstein E.J."/>
            <person name="Blaser M.J."/>
        </authorList>
    </citation>
    <scope>NUCLEOTIDE SEQUENCE [LARGE SCALE GENOMIC DNA]</scope>
    <source>
        <strain evidence="2 3">NYU-BL-A3</strain>
    </source>
</reference>
<evidence type="ECO:0000313" key="2">
    <source>
        <dbReference type="EMBL" id="OLU40522.1"/>
    </source>
</evidence>
<proteinExistence type="predicted"/>
<dbReference type="SUPFAM" id="SSF81606">
    <property type="entry name" value="PP2C-like"/>
    <property type="match status" value="1"/>
</dbReference>
<name>A0A1U7NGS8_9FIRM</name>
<dbReference type="PANTHER" id="PTHR13832">
    <property type="entry name" value="PROTEIN PHOSPHATASE 2C"/>
    <property type="match status" value="1"/>
</dbReference>
<evidence type="ECO:0000313" key="3">
    <source>
        <dbReference type="Proteomes" id="UP000186341"/>
    </source>
</evidence>
<dbReference type="InterPro" id="IPR036457">
    <property type="entry name" value="PPM-type-like_dom_sf"/>
</dbReference>
<dbReference type="RefSeq" id="WP_075818895.1">
    <property type="nucleotide sequence ID" value="NZ_CAPNHH010000005.1"/>
</dbReference>
<dbReference type="Pfam" id="PF13672">
    <property type="entry name" value="PP2C_2"/>
    <property type="match status" value="1"/>
</dbReference>
<accession>A0A1U7NGS8</accession>
<dbReference type="PANTHER" id="PTHR13832:SF860">
    <property type="entry name" value="PROTEIN PHOSPHATASE PHPP"/>
    <property type="match status" value="1"/>
</dbReference>
<dbReference type="GeneID" id="82202541"/>
<dbReference type="SMART" id="SM00331">
    <property type="entry name" value="PP2C_SIG"/>
    <property type="match status" value="1"/>
</dbReference>
<dbReference type="CDD" id="cd00143">
    <property type="entry name" value="PP2Cc"/>
    <property type="match status" value="1"/>
</dbReference>
<dbReference type="EMBL" id="MPJW01000105">
    <property type="protein sequence ID" value="OLU40522.1"/>
    <property type="molecule type" value="Genomic_DNA"/>
</dbReference>